<gene>
    <name evidence="2" type="ORF">DEBURN_LOCUS10339</name>
</gene>
<dbReference type="OrthoDB" id="2419124at2759"/>
<evidence type="ECO:0000313" key="2">
    <source>
        <dbReference type="EMBL" id="CAG8620275.1"/>
    </source>
</evidence>
<accession>A0A9N9D022</accession>
<dbReference type="Pfam" id="PF01936">
    <property type="entry name" value="NYN"/>
    <property type="match status" value="1"/>
</dbReference>
<dbReference type="EMBL" id="CAJVPK010002897">
    <property type="protein sequence ID" value="CAG8620275.1"/>
    <property type="molecule type" value="Genomic_DNA"/>
</dbReference>
<name>A0A9N9D022_9GLOM</name>
<feature type="non-terminal residue" evidence="2">
    <location>
        <position position="358"/>
    </location>
</feature>
<dbReference type="AlphaFoldDB" id="A0A9N9D022"/>
<proteinExistence type="predicted"/>
<evidence type="ECO:0000259" key="1">
    <source>
        <dbReference type="Pfam" id="PF01936"/>
    </source>
</evidence>
<keyword evidence="3" id="KW-1185">Reference proteome</keyword>
<dbReference type="Gene3D" id="3.40.960.10">
    <property type="entry name" value="VSR Endonuclease"/>
    <property type="match status" value="1"/>
</dbReference>
<evidence type="ECO:0000313" key="3">
    <source>
        <dbReference type="Proteomes" id="UP000789706"/>
    </source>
</evidence>
<sequence length="358" mass="41613">KEILNEEPIVEYRPSFLNGLELDAFFHKYQIALEVQGAQHRLHHTSWYKDVKKLEDIVNRDRLKRCMCQDNGIFLLEVWYDENPEIVIPERIQKIKAYRAPFLFNALQNTNEQNSINFLTSVYPANFTRKITLVTALCVTMSARSHSHCQRQKSNLSQDTRTERSFPSIEEIKKYSPEQLVSFLESGNLYLKNNHIEIIKKNDIAGVDFLLLKEDDLYRIGLPIVDTELVISATETIMSNDPGVLVLIAGDRDYKPLVRRALKHNWTVETWFWSSGISSFLKSDTTFRSLDNCYRTFSYGLGPDLTEKNYVLEVTDGNVIQSLKNEDVLEWFNTLNLFGWWDWEGYRALIKYSGASVS</sequence>
<comment type="caution">
    <text evidence="2">The sequence shown here is derived from an EMBL/GenBank/DDBJ whole genome shotgun (WGS) entry which is preliminary data.</text>
</comment>
<dbReference type="InterPro" id="IPR021139">
    <property type="entry name" value="NYN"/>
</dbReference>
<protein>
    <submittedName>
        <fullName evidence="2">4615_t:CDS:1</fullName>
    </submittedName>
</protein>
<organism evidence="2 3">
    <name type="scientific">Diversispora eburnea</name>
    <dbReference type="NCBI Taxonomy" id="1213867"/>
    <lineage>
        <taxon>Eukaryota</taxon>
        <taxon>Fungi</taxon>
        <taxon>Fungi incertae sedis</taxon>
        <taxon>Mucoromycota</taxon>
        <taxon>Glomeromycotina</taxon>
        <taxon>Glomeromycetes</taxon>
        <taxon>Diversisporales</taxon>
        <taxon>Diversisporaceae</taxon>
        <taxon>Diversispora</taxon>
    </lineage>
</organism>
<feature type="domain" description="NYN" evidence="1">
    <location>
        <begin position="225"/>
        <end position="289"/>
    </location>
</feature>
<reference evidence="2" key="1">
    <citation type="submission" date="2021-06" db="EMBL/GenBank/DDBJ databases">
        <authorList>
            <person name="Kallberg Y."/>
            <person name="Tangrot J."/>
            <person name="Rosling A."/>
        </authorList>
    </citation>
    <scope>NUCLEOTIDE SEQUENCE</scope>
    <source>
        <strain evidence="2">AZ414A</strain>
    </source>
</reference>
<dbReference type="GO" id="GO:0004540">
    <property type="term" value="F:RNA nuclease activity"/>
    <property type="evidence" value="ECO:0007669"/>
    <property type="project" value="InterPro"/>
</dbReference>
<dbReference type="Proteomes" id="UP000789706">
    <property type="component" value="Unassembled WGS sequence"/>
</dbReference>
<dbReference type="Gene3D" id="3.40.50.1010">
    <property type="entry name" value="5'-nuclease"/>
    <property type="match status" value="1"/>
</dbReference>
<feature type="non-terminal residue" evidence="2">
    <location>
        <position position="1"/>
    </location>
</feature>